<proteinExistence type="predicted"/>
<reference evidence="1 2" key="1">
    <citation type="submission" date="2015-09" db="EMBL/GenBank/DDBJ databases">
        <title>Draft genome sequence of Aliiroseovarius crassostreae CV919-312TSm, the causative agent of Roseovarius Oyster Disease (formerly Juvenile Oyster Disease).</title>
        <authorList>
            <person name="Kessner L."/>
            <person name="Spinard E."/>
            <person name="Nelson D."/>
        </authorList>
    </citation>
    <scope>NUCLEOTIDE SEQUENCE [LARGE SCALE GENOMIC DNA]</scope>
    <source>
        <strain evidence="1 2">CV919-312</strain>
    </source>
</reference>
<evidence type="ECO:0000313" key="2">
    <source>
        <dbReference type="Proteomes" id="UP000050471"/>
    </source>
</evidence>
<evidence type="ECO:0000313" key="1">
    <source>
        <dbReference type="EMBL" id="KPN63795.1"/>
    </source>
</evidence>
<dbReference type="Proteomes" id="UP000050471">
    <property type="component" value="Unassembled WGS sequence"/>
</dbReference>
<name>A0A0N8IBQ9_9RHOB</name>
<protein>
    <recommendedName>
        <fullName evidence="3">Phosphoadenosine phosphosulfate reductase</fullName>
    </recommendedName>
</protein>
<dbReference type="AlphaFoldDB" id="A0A0N8IBQ9"/>
<accession>A0A0N8IBQ9</accession>
<dbReference type="STRING" id="154981.AKJ29_11730"/>
<dbReference type="EMBL" id="LKBA01000006">
    <property type="protein sequence ID" value="KPN63795.1"/>
    <property type="molecule type" value="Genomic_DNA"/>
</dbReference>
<evidence type="ECO:0008006" key="3">
    <source>
        <dbReference type="Google" id="ProtNLM"/>
    </source>
</evidence>
<comment type="caution">
    <text evidence="1">The sequence shown here is derived from an EMBL/GenBank/DDBJ whole genome shotgun (WGS) entry which is preliminary data.</text>
</comment>
<gene>
    <name evidence="1" type="ORF">AKJ29_11730</name>
</gene>
<organism evidence="1 2">
    <name type="scientific">Aliiroseovarius crassostreae</name>
    <dbReference type="NCBI Taxonomy" id="154981"/>
    <lineage>
        <taxon>Bacteria</taxon>
        <taxon>Pseudomonadati</taxon>
        <taxon>Pseudomonadota</taxon>
        <taxon>Alphaproteobacteria</taxon>
        <taxon>Rhodobacterales</taxon>
        <taxon>Paracoccaceae</taxon>
        <taxon>Aliiroseovarius</taxon>
    </lineage>
</organism>
<keyword evidence="2" id="KW-1185">Reference proteome</keyword>
<sequence length="316" mass="35935">MMDDTPPQADERDQRECNLAGADFDKWLSMIDEMGEERGYFEPVGQRHSAILTDDGPTLVVTFETAQSVRQSKEARPLGWDLADENGWSNLCILAHEESWFRDPDLYGYFDRLVDDGFFEDFDQVVFYGAGPSGYAACAYSVAAPGATVIAIAPQATLDMTRVAWDRRFPKMRRTDFTTRYGYAPDMVEGAKAVYLLHDPANAEDAMHASLFQAEHIHHLTCRHMGDTLVEELWSMAALPQMIEAATEGQLSPHVARNILRNRRTHLPYLRRLLNRLQQTHRPRLVAALSRHVTERRGAPRFRKALTEANRLLEEA</sequence>